<comment type="catalytic activity">
    <reaction evidence="15 16">
        <text>a ubiquinone + NADH + 5 H(+)(in) = a ubiquinol + NAD(+) + 4 H(+)(out)</text>
        <dbReference type="Rhea" id="RHEA:29091"/>
        <dbReference type="Rhea" id="RHEA-COMP:9565"/>
        <dbReference type="Rhea" id="RHEA-COMP:9566"/>
        <dbReference type="ChEBI" id="CHEBI:15378"/>
        <dbReference type="ChEBI" id="CHEBI:16389"/>
        <dbReference type="ChEBI" id="CHEBI:17976"/>
        <dbReference type="ChEBI" id="CHEBI:57540"/>
        <dbReference type="ChEBI" id="CHEBI:57945"/>
        <dbReference type="EC" id="7.1.1.2"/>
    </reaction>
</comment>
<keyword evidence="9" id="KW-0249">Electron transport</keyword>
<evidence type="ECO:0000259" key="17">
    <source>
        <dbReference type="Pfam" id="PF00361"/>
    </source>
</evidence>
<dbReference type="InterPro" id="IPR001516">
    <property type="entry name" value="Proton_antipo_N"/>
</dbReference>
<evidence type="ECO:0000256" key="11">
    <source>
        <dbReference type="ARBA" id="ARBA00023027"/>
    </source>
</evidence>
<name>Q94YN5_PANBU</name>
<geneLocation type="mitochondrion" evidence="20"/>
<dbReference type="RefSeq" id="NP_203724.1">
    <property type="nucleotide sequence ID" value="NC_003096.1"/>
</dbReference>
<dbReference type="Pfam" id="PF00662">
    <property type="entry name" value="Proton_antipo_N"/>
    <property type="match status" value="1"/>
</dbReference>
<dbReference type="InterPro" id="IPR003945">
    <property type="entry name" value="NU5C-like"/>
</dbReference>
<feature type="transmembrane region" description="Helical" evidence="16">
    <location>
        <begin position="215"/>
        <end position="235"/>
    </location>
</feature>
<feature type="transmembrane region" description="Helical" evidence="16">
    <location>
        <begin position="374"/>
        <end position="393"/>
    </location>
</feature>
<dbReference type="EMBL" id="AB043068">
    <property type="protein sequence ID" value="BAB64400.1"/>
    <property type="molecule type" value="Genomic_DNA"/>
</dbReference>
<evidence type="ECO:0000256" key="16">
    <source>
        <dbReference type="RuleBase" id="RU003404"/>
    </source>
</evidence>
<feature type="transmembrane region" description="Helical" evidence="16">
    <location>
        <begin position="413"/>
        <end position="434"/>
    </location>
</feature>
<keyword evidence="11 16" id="KW-0520">NAD</keyword>
<dbReference type="PANTHER" id="PTHR42829:SF2">
    <property type="entry name" value="NADH-UBIQUINONE OXIDOREDUCTASE CHAIN 5"/>
    <property type="match status" value="1"/>
</dbReference>
<keyword evidence="12 16" id="KW-0830">Ubiquinone</keyword>
<keyword evidence="4 16" id="KW-0813">Transport</keyword>
<evidence type="ECO:0000256" key="9">
    <source>
        <dbReference type="ARBA" id="ARBA00022982"/>
    </source>
</evidence>
<proteinExistence type="inferred from homology"/>
<dbReference type="NCBIfam" id="TIGR01974">
    <property type="entry name" value="NDH_I_L"/>
    <property type="match status" value="1"/>
</dbReference>
<reference evidence="20" key="1">
    <citation type="journal article" date="2001" name="Mol. Phylogenet. Evol.">
        <title>A mitogenomic perspective on the basal teleostean phylogeny: resolving higher-level relationships with longer DNA sequences.</title>
        <authorList>
            <person name="Inoue J."/>
            <person name="Miya M."/>
            <person name="Tsukamoto K."/>
            <person name="Nishida M."/>
        </authorList>
    </citation>
    <scope>NUCLEOTIDE SEQUENCE</scope>
</reference>
<keyword evidence="14 16" id="KW-0472">Membrane</keyword>
<organism evidence="20">
    <name type="scientific">Pantodon buchholzi</name>
    <name type="common">Freshwater butterflyfish</name>
    <dbReference type="NCBI Taxonomy" id="8276"/>
    <lineage>
        <taxon>Eukaryota</taxon>
        <taxon>Metazoa</taxon>
        <taxon>Chordata</taxon>
        <taxon>Craniata</taxon>
        <taxon>Vertebrata</taxon>
        <taxon>Euteleostomi</taxon>
        <taxon>Actinopterygii</taxon>
        <taxon>Neopterygii</taxon>
        <taxon>Teleostei</taxon>
        <taxon>Osteoglossocephala</taxon>
        <taxon>Osteoglossomorpha</taxon>
        <taxon>Osteoglossiformes</taxon>
        <taxon>Pantodontidae</taxon>
        <taxon>Pantodon</taxon>
    </lineage>
</organism>
<feature type="domain" description="NADH:quinone oxidoreductase/Mrp antiporter transmembrane" evidence="17">
    <location>
        <begin position="139"/>
        <end position="421"/>
    </location>
</feature>
<feature type="domain" description="NADH-Ubiquinone oxidoreductase (complex I) chain 5 N-terminal" evidence="18">
    <location>
        <begin position="73"/>
        <end position="123"/>
    </location>
</feature>
<evidence type="ECO:0000256" key="14">
    <source>
        <dbReference type="ARBA" id="ARBA00023136"/>
    </source>
</evidence>
<evidence type="ECO:0000256" key="10">
    <source>
        <dbReference type="ARBA" id="ARBA00022989"/>
    </source>
</evidence>
<comment type="subcellular location">
    <subcellularLocation>
        <location evidence="1">Mitochondrion inner membrane</location>
        <topology evidence="1">Multi-pass membrane protein</topology>
    </subcellularLocation>
</comment>
<dbReference type="Pfam" id="PF00361">
    <property type="entry name" value="Proton_antipo_M"/>
    <property type="match status" value="1"/>
</dbReference>
<gene>
    <name evidence="20" type="primary">ND5</name>
</gene>
<feature type="transmembrane region" description="Helical" evidence="16">
    <location>
        <begin position="145"/>
        <end position="165"/>
    </location>
</feature>
<keyword evidence="5" id="KW-0679">Respiratory chain</keyword>
<dbReference type="PANTHER" id="PTHR42829">
    <property type="entry name" value="NADH-UBIQUINONE OXIDOREDUCTASE CHAIN 5"/>
    <property type="match status" value="1"/>
</dbReference>
<feature type="transmembrane region" description="Helical" evidence="16">
    <location>
        <begin position="44"/>
        <end position="60"/>
    </location>
</feature>
<evidence type="ECO:0000259" key="19">
    <source>
        <dbReference type="Pfam" id="PF06455"/>
    </source>
</evidence>
<dbReference type="EC" id="7.1.1.2" evidence="2 16"/>
<dbReference type="InterPro" id="IPR018393">
    <property type="entry name" value="NADHpl_OxRdtase_5_subgr"/>
</dbReference>
<evidence type="ECO:0000256" key="6">
    <source>
        <dbReference type="ARBA" id="ARBA00022692"/>
    </source>
</evidence>
<feature type="transmembrane region" description="Helical" evidence="16">
    <location>
        <begin position="463"/>
        <end position="479"/>
    </location>
</feature>
<protein>
    <recommendedName>
        <fullName evidence="3 16">NADH-ubiquinone oxidoreductase chain 5</fullName>
        <ecNumber evidence="2 16">7.1.1.2</ecNumber>
    </recommendedName>
</protein>
<dbReference type="Pfam" id="PF06455">
    <property type="entry name" value="NADH5_C"/>
    <property type="match status" value="1"/>
</dbReference>
<dbReference type="PRINTS" id="PR01434">
    <property type="entry name" value="NADHDHGNASE5"/>
</dbReference>
<feature type="transmembrane region" description="Helical" evidence="16">
    <location>
        <begin position="491"/>
        <end position="511"/>
    </location>
</feature>
<evidence type="ECO:0000256" key="2">
    <source>
        <dbReference type="ARBA" id="ARBA00012944"/>
    </source>
</evidence>
<feature type="transmembrane region" description="Helical" evidence="16">
    <location>
        <begin position="6"/>
        <end position="24"/>
    </location>
</feature>
<feature type="transmembrane region" description="Helical" evidence="16">
    <location>
        <begin position="122"/>
        <end position="139"/>
    </location>
</feature>
<dbReference type="GO" id="GO:0003954">
    <property type="term" value="F:NADH dehydrogenase activity"/>
    <property type="evidence" value="ECO:0007669"/>
    <property type="project" value="TreeGrafter"/>
</dbReference>
<dbReference type="InterPro" id="IPR010934">
    <property type="entry name" value="NADH_DH_su5_C"/>
</dbReference>
<sequence length="615" mass="68558">MHLTMLIFNSSFILIFMLLILPIIMTMNPQPLKPTWALSQVKTAIHMAFLISLLPMFIFMDQGMETITTNWHWMNTTTFDINLSLKFDSYSIMFTPIALYVTWSILEFASWYMHSDPHMNKFFKYLLLFLIAMLTLVTANNLFQLFIGWEGVGIMSFLLIGWWYGRADANTAALQAVIYNRVGDIGLIMAMAWTATNFNSWEMQQMFILSNNTDLTLPLMGLILAATGKSAQFGLHPWLPSAMEGPTPVSALLHSSTMVVAGIFLLIRLHPLMEHNQTALTTCLCLGALTTLFTATCALTQNDIKKIIAFSTSSQLGLMMVTIGLNQPQLAFLHICTHAFFKAMLFLCSGSIIHSLNNEQDIRKMGGLHKLMPLTSSCLTIGSLALTGTPFLAGFFSKDTIIEALNTSHLNAWALATTLIATSFTAIYSFRLILFSSMGYPRFFPLSPINENNPTVINPIKRLAWGSIIAGLLISSNLLPTKTPVMTMPTMLKLAALLVSILGLMIALELASLTNKQFKATPSLFTHNFSNMLGYFPTFIHRTLPKINLHIGQTIAFHLVDQTWFEKVGPKGTSLNQKPMILSTNDIQQGMIKTYLMLFLLTSALTTIIVTTRHA</sequence>
<feature type="domain" description="NADH dehydrogenase subunit 5 C-terminal" evidence="19">
    <location>
        <begin position="428"/>
        <end position="609"/>
    </location>
</feature>
<feature type="transmembrane region" description="Helical" evidence="16">
    <location>
        <begin position="595"/>
        <end position="612"/>
    </location>
</feature>
<evidence type="ECO:0000259" key="18">
    <source>
        <dbReference type="Pfam" id="PF00662"/>
    </source>
</evidence>
<dbReference type="GeneID" id="803839"/>
<dbReference type="CTD" id="4540"/>
<keyword evidence="8" id="KW-1278">Translocase</keyword>
<comment type="similarity">
    <text evidence="16">Belongs to the complex I subunit 5 family.</text>
</comment>
<evidence type="ECO:0000256" key="5">
    <source>
        <dbReference type="ARBA" id="ARBA00022660"/>
    </source>
</evidence>
<keyword evidence="10 16" id="KW-1133">Transmembrane helix</keyword>
<accession>Q94YN5</accession>
<feature type="transmembrane region" description="Helical" evidence="16">
    <location>
        <begin position="247"/>
        <end position="267"/>
    </location>
</feature>
<feature type="transmembrane region" description="Helical" evidence="16">
    <location>
        <begin position="307"/>
        <end position="325"/>
    </location>
</feature>
<dbReference type="GO" id="GO:0008137">
    <property type="term" value="F:NADH dehydrogenase (ubiquinone) activity"/>
    <property type="evidence" value="ECO:0007669"/>
    <property type="project" value="UniProtKB-EC"/>
</dbReference>
<evidence type="ECO:0000256" key="15">
    <source>
        <dbReference type="ARBA" id="ARBA00049551"/>
    </source>
</evidence>
<evidence type="ECO:0000256" key="3">
    <source>
        <dbReference type="ARBA" id="ARBA00021096"/>
    </source>
</evidence>
<evidence type="ECO:0000256" key="1">
    <source>
        <dbReference type="ARBA" id="ARBA00004448"/>
    </source>
</evidence>
<feature type="transmembrane region" description="Helical" evidence="16">
    <location>
        <begin position="177"/>
        <end position="195"/>
    </location>
</feature>
<evidence type="ECO:0000256" key="12">
    <source>
        <dbReference type="ARBA" id="ARBA00023075"/>
    </source>
</evidence>
<feature type="transmembrane region" description="Helical" evidence="16">
    <location>
        <begin position="331"/>
        <end position="353"/>
    </location>
</feature>
<evidence type="ECO:0000256" key="8">
    <source>
        <dbReference type="ARBA" id="ARBA00022967"/>
    </source>
</evidence>
<dbReference type="GO" id="GO:0015990">
    <property type="term" value="P:electron transport coupled proton transport"/>
    <property type="evidence" value="ECO:0007669"/>
    <property type="project" value="TreeGrafter"/>
</dbReference>
<keyword evidence="13 16" id="KW-0496">Mitochondrion</keyword>
<evidence type="ECO:0000256" key="7">
    <source>
        <dbReference type="ARBA" id="ARBA00022792"/>
    </source>
</evidence>
<dbReference type="InterPro" id="IPR001750">
    <property type="entry name" value="ND/Mrp_TM"/>
</dbReference>
<dbReference type="GO" id="GO:0005743">
    <property type="term" value="C:mitochondrial inner membrane"/>
    <property type="evidence" value="ECO:0007669"/>
    <property type="project" value="UniProtKB-SubCell"/>
</dbReference>
<dbReference type="GO" id="GO:0042773">
    <property type="term" value="P:ATP synthesis coupled electron transport"/>
    <property type="evidence" value="ECO:0007669"/>
    <property type="project" value="InterPro"/>
</dbReference>
<dbReference type="AlphaFoldDB" id="Q94YN5"/>
<comment type="function">
    <text evidence="16">Core subunit of the mitochondrial membrane respiratory chain NADH dehydrogenase (Complex I) which catalyzes electron transfer from NADH through the respiratory chain, using ubiquinone as an electron acceptor. Essential for the catalytic activity and assembly of complex I.</text>
</comment>
<evidence type="ECO:0000313" key="20">
    <source>
        <dbReference type="EMBL" id="BAB64400.1"/>
    </source>
</evidence>
<evidence type="ECO:0000256" key="13">
    <source>
        <dbReference type="ARBA" id="ARBA00023128"/>
    </source>
</evidence>
<keyword evidence="7" id="KW-0999">Mitochondrion inner membrane</keyword>
<evidence type="ECO:0000256" key="4">
    <source>
        <dbReference type="ARBA" id="ARBA00022448"/>
    </source>
</evidence>
<keyword evidence="6 16" id="KW-0812">Transmembrane</keyword>
<feature type="transmembrane region" description="Helical" evidence="16">
    <location>
        <begin position="279"/>
        <end position="300"/>
    </location>
</feature>